<proteinExistence type="predicted"/>
<dbReference type="SUPFAM" id="SSF82171">
    <property type="entry name" value="DPP6 N-terminal domain-like"/>
    <property type="match status" value="1"/>
</dbReference>
<evidence type="ECO:0000313" key="2">
    <source>
        <dbReference type="EMBL" id="SHJ37713.1"/>
    </source>
</evidence>
<dbReference type="PROSITE" id="PS51257">
    <property type="entry name" value="PROKAR_LIPOPROTEIN"/>
    <property type="match status" value="1"/>
</dbReference>
<organism evidence="2 3">
    <name type="scientific">Flavobacterium haoranii</name>
    <dbReference type="NCBI Taxonomy" id="683124"/>
    <lineage>
        <taxon>Bacteria</taxon>
        <taxon>Pseudomonadati</taxon>
        <taxon>Bacteroidota</taxon>
        <taxon>Flavobacteriia</taxon>
        <taxon>Flavobacteriales</taxon>
        <taxon>Flavobacteriaceae</taxon>
        <taxon>Flavobacterium</taxon>
    </lineage>
</organism>
<evidence type="ECO:0000313" key="3">
    <source>
        <dbReference type="Proteomes" id="UP000184232"/>
    </source>
</evidence>
<dbReference type="Gene3D" id="2.60.40.2030">
    <property type="match status" value="1"/>
</dbReference>
<dbReference type="SUPFAM" id="SSF141072">
    <property type="entry name" value="CalX-like"/>
    <property type="match status" value="1"/>
</dbReference>
<dbReference type="Proteomes" id="UP000184232">
    <property type="component" value="Unassembled WGS sequence"/>
</dbReference>
<dbReference type="RefSeq" id="WP_072784316.1">
    <property type="nucleotide sequence ID" value="NZ_FQZH01000003.1"/>
</dbReference>
<accession>A0A1M6ITB7</accession>
<dbReference type="InterPro" id="IPR038081">
    <property type="entry name" value="CalX-like_sf"/>
</dbReference>
<keyword evidence="1" id="KW-0732">Signal</keyword>
<sequence length="343" mass="37949">MRKNNMNKILMSSLLALALGFVSCDNQDDATGDSVFEVTEGVVASVTTDFDNSATITLNEYDEEEFPFTITLNKPSSIATRFRIVQIGGDAVLGEDYEILNLSDESIEFLDIPARETTVSGKIKILSDIYVEDTKTLSIQIGNQSLANATMQYEVVNFAIEDYDSSEMIFELNYGKEFYYQGEMTTTCDFEYDMDYLVFDSNFDDTGIYDGATGACPTESLSVSVDPSHPNYLPDGTYYIFYSVWDDGGLSGLYHDVFTIPTSVEFYRPGLLNPLNFDQESAYIPDSTYGSGAEDYVLTIEINSGVISVLDSNNSVLGSARFAVNHDKIKAAFANARAKSLKK</sequence>
<keyword evidence="3" id="KW-1185">Reference proteome</keyword>
<reference evidence="2 3" key="1">
    <citation type="submission" date="2016-11" db="EMBL/GenBank/DDBJ databases">
        <authorList>
            <person name="Jaros S."/>
            <person name="Januszkiewicz K."/>
            <person name="Wedrychowicz H."/>
        </authorList>
    </citation>
    <scope>NUCLEOTIDE SEQUENCE [LARGE SCALE GENOMIC DNA]</scope>
    <source>
        <strain evidence="2 3">DSM 22807</strain>
    </source>
</reference>
<evidence type="ECO:0008006" key="4">
    <source>
        <dbReference type="Google" id="ProtNLM"/>
    </source>
</evidence>
<dbReference type="EMBL" id="FQZH01000003">
    <property type="protein sequence ID" value="SHJ37713.1"/>
    <property type="molecule type" value="Genomic_DNA"/>
</dbReference>
<feature type="chain" id="PRO_5013382400" description="Calx-beta domain-containing protein" evidence="1">
    <location>
        <begin position="19"/>
        <end position="343"/>
    </location>
</feature>
<gene>
    <name evidence="2" type="ORF">SAMN05444337_1868</name>
</gene>
<evidence type="ECO:0000256" key="1">
    <source>
        <dbReference type="SAM" id="SignalP"/>
    </source>
</evidence>
<protein>
    <recommendedName>
        <fullName evidence="4">Calx-beta domain-containing protein</fullName>
    </recommendedName>
</protein>
<dbReference type="AlphaFoldDB" id="A0A1M6ITB7"/>
<dbReference type="STRING" id="683124.SAMN05444337_1868"/>
<name>A0A1M6ITB7_9FLAO</name>
<feature type="signal peptide" evidence="1">
    <location>
        <begin position="1"/>
        <end position="18"/>
    </location>
</feature>